<reference evidence="2 3" key="1">
    <citation type="journal article" date="2018" name="Sci. Rep.">
        <title>Genomic signatures of local adaptation to the degree of environmental predictability in rotifers.</title>
        <authorList>
            <person name="Franch-Gras L."/>
            <person name="Hahn C."/>
            <person name="Garcia-Roger E.M."/>
            <person name="Carmona M.J."/>
            <person name="Serra M."/>
            <person name="Gomez A."/>
        </authorList>
    </citation>
    <scope>NUCLEOTIDE SEQUENCE [LARGE SCALE GENOMIC DNA]</scope>
    <source>
        <strain evidence="2">HYR1</strain>
    </source>
</reference>
<gene>
    <name evidence="2" type="ORF">BpHYR1_016683</name>
</gene>
<sequence>MPKIHNPDWNNLKLSDFPQFKCLCELCDCGCFERSKKKHTKLCKKYVTKISDAFESSLINPHPFDGSSLYTETFKNFDFKPQDKNSAPKTGSDKSTFHIKAPLKHGPKESNIELPDKNVKLTSHTTNKDHFKSWGSNPAKPIPEYPEFTSRLLYPNHKRDLLTTNEALFYKNYGKHRAEASSLNIFENTFKISQGQMNLDTVYTKDFHKINFKEFMKQRGPSMTKEIVESRNKSIISRIPMDAKTQNMVDFNYDPEAFKSIAKKNKEPYTMDAFRSRLKTGLKPEESDNQMFDSNYNYSFGDKTDRANQENRIPSSNTYNPSFSDSNLTHNKNIRFISTLDNQFIPSLKVKKTIFKNSDSRRESQASTDYSSSIDFEEKNHSSTYKVDFKDRGVDICMAKAYDLVANKLVNSN</sequence>
<organism evidence="2 3">
    <name type="scientific">Brachionus plicatilis</name>
    <name type="common">Marine rotifer</name>
    <name type="synonym">Brachionus muelleri</name>
    <dbReference type="NCBI Taxonomy" id="10195"/>
    <lineage>
        <taxon>Eukaryota</taxon>
        <taxon>Metazoa</taxon>
        <taxon>Spiralia</taxon>
        <taxon>Gnathifera</taxon>
        <taxon>Rotifera</taxon>
        <taxon>Eurotatoria</taxon>
        <taxon>Monogononta</taxon>
        <taxon>Pseudotrocha</taxon>
        <taxon>Ploima</taxon>
        <taxon>Brachionidae</taxon>
        <taxon>Brachionus</taxon>
    </lineage>
</organism>
<feature type="compositionally biased region" description="Polar residues" evidence="1">
    <location>
        <begin position="310"/>
        <end position="324"/>
    </location>
</feature>
<feature type="region of interest" description="Disordered" evidence="1">
    <location>
        <begin position="304"/>
        <end position="324"/>
    </location>
</feature>
<dbReference type="OrthoDB" id="9973968at2759"/>
<proteinExistence type="predicted"/>
<dbReference type="AlphaFoldDB" id="A0A3M7RGW9"/>
<keyword evidence="3" id="KW-1185">Reference proteome</keyword>
<comment type="caution">
    <text evidence="2">The sequence shown here is derived from an EMBL/GenBank/DDBJ whole genome shotgun (WGS) entry which is preliminary data.</text>
</comment>
<dbReference type="EMBL" id="REGN01003395">
    <property type="protein sequence ID" value="RNA22812.1"/>
    <property type="molecule type" value="Genomic_DNA"/>
</dbReference>
<evidence type="ECO:0000313" key="3">
    <source>
        <dbReference type="Proteomes" id="UP000276133"/>
    </source>
</evidence>
<protein>
    <submittedName>
        <fullName evidence="2">Stabilizer of axonemal microtubules 1-like</fullName>
    </submittedName>
</protein>
<evidence type="ECO:0000313" key="2">
    <source>
        <dbReference type="EMBL" id="RNA22812.1"/>
    </source>
</evidence>
<dbReference type="Proteomes" id="UP000276133">
    <property type="component" value="Unassembled WGS sequence"/>
</dbReference>
<name>A0A3M7RGW9_BRAPC</name>
<evidence type="ECO:0000256" key="1">
    <source>
        <dbReference type="SAM" id="MobiDB-lite"/>
    </source>
</evidence>
<accession>A0A3M7RGW9</accession>